<dbReference type="InterPro" id="IPR002347">
    <property type="entry name" value="SDR_fam"/>
</dbReference>
<dbReference type="PROSITE" id="PS00061">
    <property type="entry name" value="ADH_SHORT"/>
    <property type="match status" value="1"/>
</dbReference>
<dbReference type="AlphaFoldDB" id="A0A6J7S488"/>
<name>A0A6J7S488_9ZZZZ</name>
<evidence type="ECO:0000256" key="1">
    <source>
        <dbReference type="ARBA" id="ARBA00006484"/>
    </source>
</evidence>
<evidence type="ECO:0000313" key="3">
    <source>
        <dbReference type="EMBL" id="CAB5035839.1"/>
    </source>
</evidence>
<dbReference type="FunFam" id="3.40.50.720:FF:000084">
    <property type="entry name" value="Short-chain dehydrogenase reductase"/>
    <property type="match status" value="1"/>
</dbReference>
<dbReference type="Pfam" id="PF13561">
    <property type="entry name" value="adh_short_C2"/>
    <property type="match status" value="1"/>
</dbReference>
<organism evidence="3">
    <name type="scientific">freshwater metagenome</name>
    <dbReference type="NCBI Taxonomy" id="449393"/>
    <lineage>
        <taxon>unclassified sequences</taxon>
        <taxon>metagenomes</taxon>
        <taxon>ecological metagenomes</taxon>
    </lineage>
</organism>
<dbReference type="PRINTS" id="PR00081">
    <property type="entry name" value="GDHRDH"/>
</dbReference>
<dbReference type="PANTHER" id="PTHR42760:SF115">
    <property type="entry name" value="3-OXOACYL-[ACYL-CARRIER-PROTEIN] REDUCTASE FABG"/>
    <property type="match status" value="1"/>
</dbReference>
<dbReference type="InterPro" id="IPR036291">
    <property type="entry name" value="NAD(P)-bd_dom_sf"/>
</dbReference>
<comment type="similarity">
    <text evidence="1">Belongs to the short-chain dehydrogenases/reductases (SDR) family.</text>
</comment>
<sequence length="261" mass="26810">MTSDGRPLRAPVQPFVLSDKVAIITGAASGIGATALETLSEAGAHVRGCDISALSGKAHPNLTGNVEVRDPLAVGAFVQSVIDEFGRIDIVVNCAGVGITADEPTPVHLMSDRDWELTLGVNLTGTFNVCRACIPAMLDGGGSIINISSVMGHVGNAGASAYTASKAGVLGLTRSMALEYARQGLRANAICPGFIDTPMVRRHLDQSADGVEELRLIEASHPVGRLGTSQDIANAILWLAADASSFMTGAALTVDGGYTAA</sequence>
<keyword evidence="2" id="KW-0560">Oxidoreductase</keyword>
<dbReference type="Gene3D" id="3.40.50.720">
    <property type="entry name" value="NAD(P)-binding Rossmann-like Domain"/>
    <property type="match status" value="1"/>
</dbReference>
<protein>
    <submittedName>
        <fullName evidence="3">Unannotated protein</fullName>
    </submittedName>
</protein>
<accession>A0A6J7S488</accession>
<dbReference type="InterPro" id="IPR020904">
    <property type="entry name" value="Sc_DH/Rdtase_CS"/>
</dbReference>
<dbReference type="GO" id="GO:0016616">
    <property type="term" value="F:oxidoreductase activity, acting on the CH-OH group of donors, NAD or NADP as acceptor"/>
    <property type="evidence" value="ECO:0007669"/>
    <property type="project" value="TreeGrafter"/>
</dbReference>
<dbReference type="EMBL" id="CAFBPU010000033">
    <property type="protein sequence ID" value="CAB5035839.1"/>
    <property type="molecule type" value="Genomic_DNA"/>
</dbReference>
<reference evidence="3" key="1">
    <citation type="submission" date="2020-05" db="EMBL/GenBank/DDBJ databases">
        <authorList>
            <person name="Chiriac C."/>
            <person name="Salcher M."/>
            <person name="Ghai R."/>
            <person name="Kavagutti S V."/>
        </authorList>
    </citation>
    <scope>NUCLEOTIDE SEQUENCE</scope>
</reference>
<dbReference type="SUPFAM" id="SSF51735">
    <property type="entry name" value="NAD(P)-binding Rossmann-fold domains"/>
    <property type="match status" value="1"/>
</dbReference>
<proteinExistence type="inferred from homology"/>
<evidence type="ECO:0000256" key="2">
    <source>
        <dbReference type="ARBA" id="ARBA00023002"/>
    </source>
</evidence>
<dbReference type="PRINTS" id="PR00080">
    <property type="entry name" value="SDRFAMILY"/>
</dbReference>
<dbReference type="PANTHER" id="PTHR42760">
    <property type="entry name" value="SHORT-CHAIN DEHYDROGENASES/REDUCTASES FAMILY MEMBER"/>
    <property type="match status" value="1"/>
</dbReference>
<gene>
    <name evidence="3" type="ORF">UFOPK4150_01554</name>
</gene>